<organism evidence="7 8">
    <name type="scientific">Austrofundulus limnaeus</name>
    <name type="common">Annual killifish</name>
    <dbReference type="NCBI Taxonomy" id="52670"/>
    <lineage>
        <taxon>Eukaryota</taxon>
        <taxon>Metazoa</taxon>
        <taxon>Chordata</taxon>
        <taxon>Craniata</taxon>
        <taxon>Vertebrata</taxon>
        <taxon>Euteleostomi</taxon>
        <taxon>Actinopterygii</taxon>
        <taxon>Neopterygii</taxon>
        <taxon>Teleostei</taxon>
        <taxon>Neoteleostei</taxon>
        <taxon>Acanthomorphata</taxon>
        <taxon>Ovalentaria</taxon>
        <taxon>Atherinomorphae</taxon>
        <taxon>Cyprinodontiformes</taxon>
        <taxon>Rivulidae</taxon>
        <taxon>Austrofundulus</taxon>
    </lineage>
</organism>
<keyword evidence="4" id="KW-0206">Cytoskeleton</keyword>
<evidence type="ECO:0000256" key="6">
    <source>
        <dbReference type="SAM" id="MobiDB-lite"/>
    </source>
</evidence>
<dbReference type="InParanoid" id="A0A2I4AKB1"/>
<dbReference type="GO" id="GO:0001534">
    <property type="term" value="C:radial spoke"/>
    <property type="evidence" value="ECO:0007669"/>
    <property type="project" value="InterPro"/>
</dbReference>
<dbReference type="RefSeq" id="XP_013855929.1">
    <property type="nucleotide sequence ID" value="XM_014000475.1"/>
</dbReference>
<dbReference type="GO" id="GO:0060294">
    <property type="term" value="P:cilium movement involved in cell motility"/>
    <property type="evidence" value="ECO:0007669"/>
    <property type="project" value="InterPro"/>
</dbReference>
<evidence type="ECO:0000256" key="2">
    <source>
        <dbReference type="ARBA" id="ARBA00022490"/>
    </source>
</evidence>
<evidence type="ECO:0000313" key="7">
    <source>
        <dbReference type="Proteomes" id="UP000192220"/>
    </source>
</evidence>
<proteinExistence type="predicted"/>
<dbReference type="Pfam" id="PF04712">
    <property type="entry name" value="Radial_spoke"/>
    <property type="match status" value="1"/>
</dbReference>
<feature type="non-terminal residue" evidence="8">
    <location>
        <position position="200"/>
    </location>
</feature>
<keyword evidence="5" id="KW-0966">Cell projection</keyword>
<gene>
    <name evidence="8" type="primary">LOC106511730</name>
</gene>
<dbReference type="GeneID" id="106511730"/>
<name>A0A2I4AKB1_AUSLI</name>
<keyword evidence="7" id="KW-1185">Reference proteome</keyword>
<reference evidence="8" key="1">
    <citation type="submission" date="2025-08" db="UniProtKB">
        <authorList>
            <consortium name="RefSeq"/>
        </authorList>
    </citation>
    <scope>IDENTIFICATION</scope>
</reference>
<dbReference type="Proteomes" id="UP000192220">
    <property type="component" value="Unplaced"/>
</dbReference>
<dbReference type="OrthoDB" id="272202at2759"/>
<keyword evidence="2" id="KW-0963">Cytoplasm</keyword>
<dbReference type="AlphaFoldDB" id="A0A2I4AKB1"/>
<dbReference type="PANTHER" id="PTHR13159:SF0">
    <property type="entry name" value="RADIAL SPOKE HEAD 6 HOMOLOG A"/>
    <property type="match status" value="1"/>
</dbReference>
<sequence>MAAPDSSSQAESFKAFLMKSDQNLYEHLTHLLTKVMDERPDDALDVFEEMSRAVKQDAFRDVQTTLRDVSDPPDVEQLAEKQLQLFNPTGVSVQEKELVGSVLPNLNEVAFFLEQAGVGLGQEETQKIYLALKHLVESKSLTHCRLWGKILGRERNYIIVEAEYRDDEEEEEEQEEQGAEGAEEEEEINPVSLSTYKPPR</sequence>
<keyword evidence="3" id="KW-0969">Cilium</keyword>
<evidence type="ECO:0000313" key="8">
    <source>
        <dbReference type="RefSeq" id="XP_013855929.1"/>
    </source>
</evidence>
<evidence type="ECO:0000256" key="4">
    <source>
        <dbReference type="ARBA" id="ARBA00023212"/>
    </source>
</evidence>
<dbReference type="KEGG" id="alim:106511730"/>
<accession>A0A2I4AKB1</accession>
<evidence type="ECO:0000256" key="5">
    <source>
        <dbReference type="ARBA" id="ARBA00023273"/>
    </source>
</evidence>
<evidence type="ECO:0000256" key="3">
    <source>
        <dbReference type="ARBA" id="ARBA00023069"/>
    </source>
</evidence>
<dbReference type="CDD" id="cd22963">
    <property type="entry name" value="DD_CrRSP4-like"/>
    <property type="match status" value="1"/>
</dbReference>
<evidence type="ECO:0000256" key="1">
    <source>
        <dbReference type="ARBA" id="ARBA00004430"/>
    </source>
</evidence>
<protein>
    <submittedName>
        <fullName evidence="8">Radial spoke head protein 4 homolog A</fullName>
    </submittedName>
</protein>
<dbReference type="GO" id="GO:0035082">
    <property type="term" value="P:axoneme assembly"/>
    <property type="evidence" value="ECO:0007669"/>
    <property type="project" value="TreeGrafter"/>
</dbReference>
<feature type="compositionally biased region" description="Acidic residues" evidence="6">
    <location>
        <begin position="164"/>
        <end position="188"/>
    </location>
</feature>
<dbReference type="InterPro" id="IPR006802">
    <property type="entry name" value="Radial_spoke"/>
</dbReference>
<comment type="subcellular location">
    <subcellularLocation>
        <location evidence="1">Cytoplasm</location>
        <location evidence="1">Cytoskeleton</location>
        <location evidence="1">Cilium axoneme</location>
    </subcellularLocation>
</comment>
<feature type="compositionally biased region" description="Polar residues" evidence="6">
    <location>
        <begin position="191"/>
        <end position="200"/>
    </location>
</feature>
<dbReference type="STRING" id="52670.A0A2I4AKB1"/>
<feature type="region of interest" description="Disordered" evidence="6">
    <location>
        <begin position="163"/>
        <end position="200"/>
    </location>
</feature>
<dbReference type="PANTHER" id="PTHR13159">
    <property type="entry name" value="RADIAL SPOKEHEAD-RELATED"/>
    <property type="match status" value="1"/>
</dbReference>